<dbReference type="Gene3D" id="3.40.50.150">
    <property type="entry name" value="Vaccinia Virus protein VP39"/>
    <property type="match status" value="1"/>
</dbReference>
<protein>
    <recommendedName>
        <fullName evidence="1">Methyltransferase domain-containing protein</fullName>
    </recommendedName>
</protein>
<proteinExistence type="predicted"/>
<reference evidence="2 3" key="2">
    <citation type="submission" date="2018-06" db="EMBL/GenBank/DDBJ databases">
        <authorList>
            <person name="Zhirakovskaya E."/>
        </authorList>
    </citation>
    <scope>NUCLEOTIDE SEQUENCE [LARGE SCALE GENOMIC DNA]</scope>
    <source>
        <strain evidence="2 3">FBKL4.011</strain>
    </source>
</reference>
<dbReference type="CDD" id="cd02440">
    <property type="entry name" value="AdoMet_MTases"/>
    <property type="match status" value="1"/>
</dbReference>
<dbReference type="Pfam" id="PF13649">
    <property type="entry name" value="Methyltransf_25"/>
    <property type="match status" value="1"/>
</dbReference>
<feature type="domain" description="Methyltransferase" evidence="1">
    <location>
        <begin position="45"/>
        <end position="131"/>
    </location>
</feature>
<gene>
    <name evidence="2" type="ORF">DL897_11200</name>
</gene>
<name>A0A364K4C5_9BACL</name>
<dbReference type="OrthoDB" id="9811589at2"/>
<keyword evidence="3" id="KW-1185">Reference proteome</keyword>
<evidence type="ECO:0000313" key="3">
    <source>
        <dbReference type="Proteomes" id="UP000251213"/>
    </source>
</evidence>
<accession>A0A364K4C5</accession>
<dbReference type="Proteomes" id="UP000251213">
    <property type="component" value="Unassembled WGS sequence"/>
</dbReference>
<dbReference type="EMBL" id="QJKK01000005">
    <property type="protein sequence ID" value="RAL24238.1"/>
    <property type="molecule type" value="Genomic_DNA"/>
</dbReference>
<dbReference type="AlphaFoldDB" id="A0A364K4C5"/>
<dbReference type="InterPro" id="IPR041698">
    <property type="entry name" value="Methyltransf_25"/>
</dbReference>
<dbReference type="SUPFAM" id="SSF53335">
    <property type="entry name" value="S-adenosyl-L-methionine-dependent methyltransferases"/>
    <property type="match status" value="1"/>
</dbReference>
<dbReference type="InterPro" id="IPR029063">
    <property type="entry name" value="SAM-dependent_MTases_sf"/>
</dbReference>
<organism evidence="2 3">
    <name type="scientific">Thermoflavimicrobium daqui</name>
    <dbReference type="NCBI Taxonomy" id="2137476"/>
    <lineage>
        <taxon>Bacteria</taxon>
        <taxon>Bacillati</taxon>
        <taxon>Bacillota</taxon>
        <taxon>Bacilli</taxon>
        <taxon>Bacillales</taxon>
        <taxon>Thermoactinomycetaceae</taxon>
        <taxon>Thermoflavimicrobium</taxon>
    </lineage>
</organism>
<dbReference type="RefSeq" id="WP_113659231.1">
    <property type="nucleotide sequence ID" value="NZ_KZ845667.1"/>
</dbReference>
<sequence>MKQSKSANPFDQWSELLELWHGLVDVEDKRFYQLLAKRFNRPTVELGIGDGRVAATVAPDYGVDFSPVMLEKCRKRLGTSCPYLIEADLKLYHLPERAGFSYAPLNTISHIEPNDRETVFRTILQNTKPGGYFAFDTIVPDLDKIKMRDRAQIYRGRTNSFAIYEVSEVKSYERQEFVLHGIIESIAPNGEVTGKRYFPELSFFYMFPEQIRSLVERTGWQIESVWGDFDETPLTEESRMQIWLLKHPESR</sequence>
<evidence type="ECO:0000313" key="2">
    <source>
        <dbReference type="EMBL" id="RAL24238.1"/>
    </source>
</evidence>
<reference evidence="2 3" key="1">
    <citation type="submission" date="2018-06" db="EMBL/GenBank/DDBJ databases">
        <title>Thermoflavimicrobium daqus sp. nov., a thermophilic microbe isolated from Moutai-flavour Daqu.</title>
        <authorList>
            <person name="Wang X."/>
            <person name="Zhou H."/>
        </authorList>
    </citation>
    <scope>NUCLEOTIDE SEQUENCE [LARGE SCALE GENOMIC DNA]</scope>
    <source>
        <strain evidence="2 3">FBKL4.011</strain>
    </source>
</reference>
<evidence type="ECO:0000259" key="1">
    <source>
        <dbReference type="Pfam" id="PF13649"/>
    </source>
</evidence>
<comment type="caution">
    <text evidence="2">The sequence shown here is derived from an EMBL/GenBank/DDBJ whole genome shotgun (WGS) entry which is preliminary data.</text>
</comment>